<feature type="domain" description="UspA" evidence="5">
    <location>
        <begin position="174"/>
        <end position="301"/>
    </location>
</feature>
<dbReference type="Gene3D" id="3.40.50.12370">
    <property type="match status" value="1"/>
</dbReference>
<gene>
    <name evidence="6" type="ORF">NKI27_12310</name>
</gene>
<feature type="domain" description="UspA" evidence="5">
    <location>
        <begin position="5"/>
        <end position="145"/>
    </location>
</feature>
<evidence type="ECO:0000313" key="7">
    <source>
        <dbReference type="Proteomes" id="UP001163739"/>
    </source>
</evidence>
<organism evidence="6 7">
    <name type="scientific">Alkalimarinus alittae</name>
    <dbReference type="NCBI Taxonomy" id="2961619"/>
    <lineage>
        <taxon>Bacteria</taxon>
        <taxon>Pseudomonadati</taxon>
        <taxon>Pseudomonadota</taxon>
        <taxon>Gammaproteobacteria</taxon>
        <taxon>Alteromonadales</taxon>
        <taxon>Alteromonadaceae</taxon>
        <taxon>Alkalimarinus</taxon>
    </lineage>
</organism>
<evidence type="ECO:0000259" key="5">
    <source>
        <dbReference type="Pfam" id="PF00582"/>
    </source>
</evidence>
<reference evidence="6" key="1">
    <citation type="submission" date="2022-06" db="EMBL/GenBank/DDBJ databases">
        <title>Alkalimarinus sp. nov., isolated from gut of a Alitta virens.</title>
        <authorList>
            <person name="Yang A.I."/>
            <person name="Shin N.-R."/>
        </authorList>
    </citation>
    <scope>NUCLEOTIDE SEQUENCE</scope>
    <source>
        <strain evidence="6">A2M4</strain>
    </source>
</reference>
<evidence type="ECO:0000256" key="1">
    <source>
        <dbReference type="ARBA" id="ARBA00004496"/>
    </source>
</evidence>
<dbReference type="SUPFAM" id="SSF52402">
    <property type="entry name" value="Adenine nucleotide alpha hydrolases-like"/>
    <property type="match status" value="2"/>
</dbReference>
<evidence type="ECO:0000256" key="4">
    <source>
        <dbReference type="ARBA" id="ARBA00037131"/>
    </source>
</evidence>
<comment type="function">
    <text evidence="4">Required for resistance to DNA-damaging agents.</text>
</comment>
<proteinExistence type="inferred from homology"/>
<dbReference type="PANTHER" id="PTHR47892">
    <property type="entry name" value="UNIVERSAL STRESS PROTEIN E"/>
    <property type="match status" value="1"/>
</dbReference>
<comment type="similarity">
    <text evidence="2">Belongs to the universal stress protein A family.</text>
</comment>
<keyword evidence="3" id="KW-0963">Cytoplasm</keyword>
<dbReference type="RefSeq" id="WP_265046353.1">
    <property type="nucleotide sequence ID" value="NZ_CP100390.1"/>
</dbReference>
<dbReference type="Proteomes" id="UP001163739">
    <property type="component" value="Chromosome"/>
</dbReference>
<dbReference type="PANTHER" id="PTHR47892:SF1">
    <property type="entry name" value="UNIVERSAL STRESS PROTEIN E"/>
    <property type="match status" value="1"/>
</dbReference>
<sequence>MMNISKILVVIDPKKNNDILVSRARRFALIYGASVELYVAAYSSAIESSYWFDKEGLEKAHEGYLHGKQVWLSGIVKALKGAGVQAEGCVELVKPLHRAVLDRCENVKADLIMMQAEHHSVMVRALFTNADWHLIRESNVPLMFVNNNEWGSHVNVAAAVDPLHADSQPEGLDDQLLETAHDLACRLPAELHVIHAYEPIPSGVIAEFDAIIADYEIYRDKVRDRHREELDELLKRNVESSTIVHFEEGIPARVLPQVVSEAEIDLIVMGAISRSGIDKFFLGSTAERVIDHLRCDILILK</sequence>
<protein>
    <submittedName>
        <fullName evidence="6">Universal stress protein</fullName>
    </submittedName>
</protein>
<keyword evidence="7" id="KW-1185">Reference proteome</keyword>
<dbReference type="Pfam" id="PF00582">
    <property type="entry name" value="Usp"/>
    <property type="match status" value="2"/>
</dbReference>
<accession>A0ABY6MYE9</accession>
<evidence type="ECO:0000313" key="6">
    <source>
        <dbReference type="EMBL" id="UZE94861.1"/>
    </source>
</evidence>
<dbReference type="EMBL" id="CP100390">
    <property type="protein sequence ID" value="UZE94861.1"/>
    <property type="molecule type" value="Genomic_DNA"/>
</dbReference>
<evidence type="ECO:0000256" key="2">
    <source>
        <dbReference type="ARBA" id="ARBA00008791"/>
    </source>
</evidence>
<comment type="subcellular location">
    <subcellularLocation>
        <location evidence="1">Cytoplasm</location>
    </subcellularLocation>
</comment>
<name>A0ABY6MYE9_9ALTE</name>
<evidence type="ECO:0000256" key="3">
    <source>
        <dbReference type="ARBA" id="ARBA00022490"/>
    </source>
</evidence>
<dbReference type="InterPro" id="IPR006016">
    <property type="entry name" value="UspA"/>
</dbReference>